<accession>A0A2J6PUX7</accession>
<evidence type="ECO:0000313" key="2">
    <source>
        <dbReference type="EMBL" id="PMD17830.1"/>
    </source>
</evidence>
<sequence length="149" mass="16715">MGEERLGGSRTPRAHRAKDAERYAARSWVFESLAGVESWEGVKADGELAQVMRSAVSESLEHIHAMLGVVKDLVREGKMERQAKRKMSKRALDECYRDSLAGGSVVEGWLEQGKERESEEKYGRDKKSRVEEELECVARELGLDFGADA</sequence>
<dbReference type="Proteomes" id="UP000235672">
    <property type="component" value="Unassembled WGS sequence"/>
</dbReference>
<protein>
    <submittedName>
        <fullName evidence="2">Uncharacterized protein</fullName>
    </submittedName>
</protein>
<keyword evidence="3" id="KW-1185">Reference proteome</keyword>
<dbReference type="AlphaFoldDB" id="A0A2J6PUX7"/>
<evidence type="ECO:0000256" key="1">
    <source>
        <dbReference type="SAM" id="MobiDB-lite"/>
    </source>
</evidence>
<reference evidence="2 3" key="1">
    <citation type="submission" date="2016-05" db="EMBL/GenBank/DDBJ databases">
        <title>A degradative enzymes factory behind the ericoid mycorrhizal symbiosis.</title>
        <authorList>
            <consortium name="DOE Joint Genome Institute"/>
            <person name="Martino E."/>
            <person name="Morin E."/>
            <person name="Grelet G."/>
            <person name="Kuo A."/>
            <person name="Kohler A."/>
            <person name="Daghino S."/>
            <person name="Barry K."/>
            <person name="Choi C."/>
            <person name="Cichocki N."/>
            <person name="Clum A."/>
            <person name="Copeland A."/>
            <person name="Hainaut M."/>
            <person name="Haridas S."/>
            <person name="Labutti K."/>
            <person name="Lindquist E."/>
            <person name="Lipzen A."/>
            <person name="Khouja H.-R."/>
            <person name="Murat C."/>
            <person name="Ohm R."/>
            <person name="Olson A."/>
            <person name="Spatafora J."/>
            <person name="Veneault-Fourrey C."/>
            <person name="Henrissat B."/>
            <person name="Grigoriev I."/>
            <person name="Martin F."/>
            <person name="Perotto S."/>
        </authorList>
    </citation>
    <scope>NUCLEOTIDE SEQUENCE [LARGE SCALE GENOMIC DNA]</scope>
    <source>
        <strain evidence="2 3">UAMH 7357</strain>
    </source>
</reference>
<gene>
    <name evidence="2" type="ORF">NA56DRAFT_691542</name>
</gene>
<proteinExistence type="predicted"/>
<evidence type="ECO:0000313" key="3">
    <source>
        <dbReference type="Proteomes" id="UP000235672"/>
    </source>
</evidence>
<dbReference type="EMBL" id="KZ613497">
    <property type="protein sequence ID" value="PMD17830.1"/>
    <property type="molecule type" value="Genomic_DNA"/>
</dbReference>
<feature type="region of interest" description="Disordered" evidence="1">
    <location>
        <begin position="1"/>
        <end position="21"/>
    </location>
</feature>
<name>A0A2J6PUX7_9HELO</name>
<organism evidence="2 3">
    <name type="scientific">Hyaloscypha hepaticicola</name>
    <dbReference type="NCBI Taxonomy" id="2082293"/>
    <lineage>
        <taxon>Eukaryota</taxon>
        <taxon>Fungi</taxon>
        <taxon>Dikarya</taxon>
        <taxon>Ascomycota</taxon>
        <taxon>Pezizomycotina</taxon>
        <taxon>Leotiomycetes</taxon>
        <taxon>Helotiales</taxon>
        <taxon>Hyaloscyphaceae</taxon>
        <taxon>Hyaloscypha</taxon>
    </lineage>
</organism>